<evidence type="ECO:0000313" key="3">
    <source>
        <dbReference type="Proteomes" id="UP000320679"/>
    </source>
</evidence>
<protein>
    <submittedName>
        <fullName evidence="2">Uncharacterized protein</fullName>
    </submittedName>
</protein>
<feature type="region of interest" description="Disordered" evidence="1">
    <location>
        <begin position="1"/>
        <end position="21"/>
    </location>
</feature>
<reference evidence="2 3" key="1">
    <citation type="submission" date="2019-03" db="EMBL/GenBank/DDBJ databases">
        <title>Metabolic potential of uncultured bacteria and archaea associated with petroleum seepage in deep-sea sediments.</title>
        <authorList>
            <person name="Dong X."/>
            <person name="Hubert C."/>
        </authorList>
    </citation>
    <scope>NUCLEOTIDE SEQUENCE [LARGE SCALE GENOMIC DNA]</scope>
    <source>
        <strain evidence="2">E29_bin78</strain>
    </source>
</reference>
<gene>
    <name evidence="2" type="ORF">E3J59_02755</name>
</gene>
<organism evidence="2 3">
    <name type="scientific">Aerophobetes bacterium</name>
    <dbReference type="NCBI Taxonomy" id="2030807"/>
    <lineage>
        <taxon>Bacteria</taxon>
        <taxon>Candidatus Aerophobota</taxon>
    </lineage>
</organism>
<sequence>MERAFQLQEEKNSNLKHSSNLKSTVSVEKDLSNPLQSAILSMQKTYGNRYVQELVSGERMPCPELCGRSEPLVASPTRPIAQFKPHSCDSCIFHPQRSVKRAAAGASNPQSGIPFQAKLKIGQSGDVYEQEADRVAEQILRIPESQVQRGEKKEEEKVQREASFPQLIQLLPLTREGEPPCQRIRGELIRVIGELQHAESDICRFQRSLREAQECVPQIERWERCRETGEAQECAAPTRCLRSGDGERYSRWLDRSRVEQHRLQREEQQLREQYRRECGLEFPRRSPTPCR</sequence>
<dbReference type="EMBL" id="SOJK01000114">
    <property type="protein sequence ID" value="TET46797.1"/>
    <property type="molecule type" value="Genomic_DNA"/>
</dbReference>
<evidence type="ECO:0000256" key="1">
    <source>
        <dbReference type="SAM" id="MobiDB-lite"/>
    </source>
</evidence>
<proteinExistence type="predicted"/>
<name>A0A523UWB3_UNCAE</name>
<accession>A0A523UWB3</accession>
<dbReference type="Proteomes" id="UP000320679">
    <property type="component" value="Unassembled WGS sequence"/>
</dbReference>
<evidence type="ECO:0000313" key="2">
    <source>
        <dbReference type="EMBL" id="TET46797.1"/>
    </source>
</evidence>
<feature type="compositionally biased region" description="Basic and acidic residues" evidence="1">
    <location>
        <begin position="1"/>
        <end position="13"/>
    </location>
</feature>
<dbReference type="AlphaFoldDB" id="A0A523UWB3"/>
<comment type="caution">
    <text evidence="2">The sequence shown here is derived from an EMBL/GenBank/DDBJ whole genome shotgun (WGS) entry which is preliminary data.</text>
</comment>